<sequence>MAFKNLILIGKNGQVVFQGILASLPLKEEKIITKSIELFNESNPCIIYKTYAMKKIMLDIDDYMNTLLKNGKVKLDWHDVPEEIKLSIDIGEEIEEMSLDTRN</sequence>
<protein>
    <submittedName>
        <fullName evidence="1">Uncharacterized protein</fullName>
    </submittedName>
</protein>
<name>A0ABW8TT24_9CLOT</name>
<gene>
    <name evidence="1" type="ORF">ACJDUH_11040</name>
</gene>
<keyword evidence="2" id="KW-1185">Reference proteome</keyword>
<reference evidence="1 2" key="1">
    <citation type="submission" date="2024-11" db="EMBL/GenBank/DDBJ databases">
        <authorList>
            <person name="Heng Y.C."/>
            <person name="Lim A.C.H."/>
            <person name="Lee J.K.Y."/>
            <person name="Kittelmann S."/>
        </authorList>
    </citation>
    <scope>NUCLEOTIDE SEQUENCE [LARGE SCALE GENOMIC DNA]</scope>
    <source>
        <strain evidence="1 2">WILCCON 0202</strain>
    </source>
</reference>
<evidence type="ECO:0000313" key="1">
    <source>
        <dbReference type="EMBL" id="MFL0268625.1"/>
    </source>
</evidence>
<dbReference type="Proteomes" id="UP001623661">
    <property type="component" value="Unassembled WGS sequence"/>
</dbReference>
<accession>A0ABW8TT24</accession>
<dbReference type="EMBL" id="JBJHZY010000002">
    <property type="protein sequence ID" value="MFL0268625.1"/>
    <property type="molecule type" value="Genomic_DNA"/>
</dbReference>
<comment type="caution">
    <text evidence="1">The sequence shown here is derived from an EMBL/GenBank/DDBJ whole genome shotgun (WGS) entry which is preliminary data.</text>
</comment>
<dbReference type="RefSeq" id="WP_406765251.1">
    <property type="nucleotide sequence ID" value="NZ_JBJHZY010000002.1"/>
</dbReference>
<proteinExistence type="predicted"/>
<organism evidence="1 2">
    <name type="scientific">Candidatus Clostridium radicumherbarum</name>
    <dbReference type="NCBI Taxonomy" id="3381662"/>
    <lineage>
        <taxon>Bacteria</taxon>
        <taxon>Bacillati</taxon>
        <taxon>Bacillota</taxon>
        <taxon>Clostridia</taxon>
        <taxon>Eubacteriales</taxon>
        <taxon>Clostridiaceae</taxon>
        <taxon>Clostridium</taxon>
    </lineage>
</organism>
<evidence type="ECO:0000313" key="2">
    <source>
        <dbReference type="Proteomes" id="UP001623661"/>
    </source>
</evidence>